<reference evidence="5" key="1">
    <citation type="submission" date="2020-09" db="EMBL/GenBank/DDBJ databases">
        <title>A novel bacterium of genus Paenibacillus, isolated from South China Sea.</title>
        <authorList>
            <person name="Huang H."/>
            <person name="Mo K."/>
            <person name="Hu Y."/>
        </authorList>
    </citation>
    <scope>NUCLEOTIDE SEQUENCE</scope>
    <source>
        <strain evidence="5">IB182496</strain>
    </source>
</reference>
<dbReference type="InterPro" id="IPR018062">
    <property type="entry name" value="HTH_AraC-typ_CS"/>
</dbReference>
<evidence type="ECO:0000256" key="3">
    <source>
        <dbReference type="ARBA" id="ARBA00023163"/>
    </source>
</evidence>
<accession>A0A927GQ57</accession>
<organism evidence="5 6">
    <name type="scientific">Paenibacillus sabuli</name>
    <dbReference type="NCBI Taxonomy" id="2772509"/>
    <lineage>
        <taxon>Bacteria</taxon>
        <taxon>Bacillati</taxon>
        <taxon>Bacillota</taxon>
        <taxon>Bacilli</taxon>
        <taxon>Bacillales</taxon>
        <taxon>Paenibacillaceae</taxon>
        <taxon>Paenibacillus</taxon>
    </lineage>
</organism>
<dbReference type="AlphaFoldDB" id="A0A927GQ57"/>
<keyword evidence="3" id="KW-0804">Transcription</keyword>
<dbReference type="SMART" id="SM00342">
    <property type="entry name" value="HTH_ARAC"/>
    <property type="match status" value="1"/>
</dbReference>
<keyword evidence="2" id="KW-0238">DNA-binding</keyword>
<dbReference type="InterPro" id="IPR009057">
    <property type="entry name" value="Homeodomain-like_sf"/>
</dbReference>
<keyword evidence="6" id="KW-1185">Reference proteome</keyword>
<dbReference type="Gene3D" id="1.10.10.60">
    <property type="entry name" value="Homeodomain-like"/>
    <property type="match status" value="2"/>
</dbReference>
<dbReference type="PROSITE" id="PS00041">
    <property type="entry name" value="HTH_ARAC_FAMILY_1"/>
    <property type="match status" value="1"/>
</dbReference>
<evidence type="ECO:0000259" key="4">
    <source>
        <dbReference type="PROSITE" id="PS01124"/>
    </source>
</evidence>
<dbReference type="SUPFAM" id="SSF46689">
    <property type="entry name" value="Homeodomain-like"/>
    <property type="match status" value="2"/>
</dbReference>
<evidence type="ECO:0000256" key="1">
    <source>
        <dbReference type="ARBA" id="ARBA00023015"/>
    </source>
</evidence>
<proteinExistence type="predicted"/>
<protein>
    <submittedName>
        <fullName evidence="5">Helix-turn-helix transcriptional regulator</fullName>
    </submittedName>
</protein>
<dbReference type="InterPro" id="IPR011051">
    <property type="entry name" value="RmlC_Cupin_sf"/>
</dbReference>
<gene>
    <name evidence="5" type="ORF">IDH44_01890</name>
</gene>
<dbReference type="GO" id="GO:0003700">
    <property type="term" value="F:DNA-binding transcription factor activity"/>
    <property type="evidence" value="ECO:0007669"/>
    <property type="project" value="InterPro"/>
</dbReference>
<name>A0A927GQ57_9BACL</name>
<dbReference type="Proteomes" id="UP000621560">
    <property type="component" value="Unassembled WGS sequence"/>
</dbReference>
<dbReference type="PANTHER" id="PTHR46796">
    <property type="entry name" value="HTH-TYPE TRANSCRIPTIONAL ACTIVATOR RHAS-RELATED"/>
    <property type="match status" value="1"/>
</dbReference>
<dbReference type="EMBL" id="JACXIZ010000006">
    <property type="protein sequence ID" value="MBD2843931.1"/>
    <property type="molecule type" value="Genomic_DNA"/>
</dbReference>
<dbReference type="SUPFAM" id="SSF51182">
    <property type="entry name" value="RmlC-like cupins"/>
    <property type="match status" value="1"/>
</dbReference>
<dbReference type="RefSeq" id="WP_190914126.1">
    <property type="nucleotide sequence ID" value="NZ_JACXIZ010000006.1"/>
</dbReference>
<evidence type="ECO:0000313" key="6">
    <source>
        <dbReference type="Proteomes" id="UP000621560"/>
    </source>
</evidence>
<dbReference type="PANTHER" id="PTHR46796:SF6">
    <property type="entry name" value="ARAC SUBFAMILY"/>
    <property type="match status" value="1"/>
</dbReference>
<dbReference type="Pfam" id="PF12833">
    <property type="entry name" value="HTH_18"/>
    <property type="match status" value="1"/>
</dbReference>
<dbReference type="InterPro" id="IPR050204">
    <property type="entry name" value="AraC_XylS_family_regulators"/>
</dbReference>
<comment type="caution">
    <text evidence="5">The sequence shown here is derived from an EMBL/GenBank/DDBJ whole genome shotgun (WGS) entry which is preliminary data.</text>
</comment>
<keyword evidence="1" id="KW-0805">Transcription regulation</keyword>
<evidence type="ECO:0000313" key="5">
    <source>
        <dbReference type="EMBL" id="MBD2843931.1"/>
    </source>
</evidence>
<dbReference type="PROSITE" id="PS01124">
    <property type="entry name" value="HTH_ARAC_FAMILY_2"/>
    <property type="match status" value="1"/>
</dbReference>
<dbReference type="GO" id="GO:0043565">
    <property type="term" value="F:sequence-specific DNA binding"/>
    <property type="evidence" value="ECO:0007669"/>
    <property type="project" value="InterPro"/>
</dbReference>
<dbReference type="InterPro" id="IPR018060">
    <property type="entry name" value="HTH_AraC"/>
</dbReference>
<feature type="domain" description="HTH araC/xylS-type" evidence="4">
    <location>
        <begin position="172"/>
        <end position="270"/>
    </location>
</feature>
<sequence length="273" mass="30036">MEQSSGAPTWPETITVIRHHYYSRKPVFEQASDTYGEWAAFAVVEGRFAYRIGARVGEAAAGQLVVCPPGTAFGRETAGPISFHYFLFSSSQGAGGRDGKARQLASGRLAFRDSARFYSGLASLQEPGQRRHPSARRWQSHVLLDLLRLHAMEAELPPPAGGLAGGDDPLLEEARRQLDRAAELPISIAAVAEAVGLSAVQLSRRFRRAYGLRPSAYVEQQRLDKACRLLTHTTMTIEQIALACGYSSGFYLSRCFARRMGLPPSAYRLQHRV</sequence>
<evidence type="ECO:0000256" key="2">
    <source>
        <dbReference type="ARBA" id="ARBA00023125"/>
    </source>
</evidence>